<proteinExistence type="predicted"/>
<feature type="repeat" description="ANK" evidence="1">
    <location>
        <begin position="303"/>
        <end position="331"/>
    </location>
</feature>
<feature type="coiled-coil region" evidence="2">
    <location>
        <begin position="63"/>
        <end position="150"/>
    </location>
</feature>
<dbReference type="SUPFAM" id="SSF48403">
    <property type="entry name" value="Ankyrin repeat"/>
    <property type="match status" value="1"/>
</dbReference>
<dbReference type="PANTHER" id="PTHR46224:SF64">
    <property type="entry name" value="IQ MOTIF AND ANKYRIN REPEAT DOMAIN-CONTAINING PROTEIN 1"/>
    <property type="match status" value="1"/>
</dbReference>
<protein>
    <submittedName>
        <fullName evidence="4">Uncharacterized protein</fullName>
    </submittedName>
</protein>
<feature type="repeat" description="ANK" evidence="1">
    <location>
        <begin position="430"/>
        <end position="462"/>
    </location>
</feature>
<dbReference type="InterPro" id="IPR036770">
    <property type="entry name" value="Ankyrin_rpt-contain_sf"/>
</dbReference>
<dbReference type="SMART" id="SM00248">
    <property type="entry name" value="ANK"/>
    <property type="match status" value="6"/>
</dbReference>
<evidence type="ECO:0000256" key="2">
    <source>
        <dbReference type="SAM" id="Coils"/>
    </source>
</evidence>
<evidence type="ECO:0000256" key="1">
    <source>
        <dbReference type="PROSITE-ProRule" id="PRU00023"/>
    </source>
</evidence>
<reference evidence="4" key="1">
    <citation type="submission" date="2020-01" db="EMBL/GenBank/DDBJ databases">
        <authorList>
            <person name="Meier V. D."/>
            <person name="Meier V D."/>
        </authorList>
    </citation>
    <scope>NUCLEOTIDE SEQUENCE</scope>
    <source>
        <strain evidence="4">HLG_WM_MAG_08</strain>
    </source>
</reference>
<evidence type="ECO:0000256" key="3">
    <source>
        <dbReference type="SAM" id="SignalP"/>
    </source>
</evidence>
<dbReference type="AlphaFoldDB" id="A0A6S6T1L8"/>
<dbReference type="PROSITE" id="PS50297">
    <property type="entry name" value="ANK_REP_REGION"/>
    <property type="match status" value="3"/>
</dbReference>
<name>A0A6S6T1L8_9GAMM</name>
<dbReference type="EMBL" id="CACVAV010000238">
    <property type="protein sequence ID" value="CAA6814671.1"/>
    <property type="molecule type" value="Genomic_DNA"/>
</dbReference>
<organism evidence="4">
    <name type="scientific">uncultured Thiotrichaceae bacterium</name>
    <dbReference type="NCBI Taxonomy" id="298394"/>
    <lineage>
        <taxon>Bacteria</taxon>
        <taxon>Pseudomonadati</taxon>
        <taxon>Pseudomonadota</taxon>
        <taxon>Gammaproteobacteria</taxon>
        <taxon>Thiotrichales</taxon>
        <taxon>Thiotrichaceae</taxon>
        <taxon>environmental samples</taxon>
    </lineage>
</organism>
<accession>A0A6S6T1L8</accession>
<gene>
    <name evidence="4" type="ORF">HELGO_WM43845</name>
</gene>
<feature type="chain" id="PRO_5028175166" evidence="3">
    <location>
        <begin position="34"/>
        <end position="541"/>
    </location>
</feature>
<dbReference type="InterPro" id="IPR002110">
    <property type="entry name" value="Ankyrin_rpt"/>
</dbReference>
<dbReference type="PANTHER" id="PTHR46224">
    <property type="entry name" value="ANKYRIN REPEAT FAMILY PROTEIN"/>
    <property type="match status" value="1"/>
</dbReference>
<keyword evidence="3" id="KW-0732">Signal</keyword>
<dbReference type="PROSITE" id="PS50088">
    <property type="entry name" value="ANK_REPEAT"/>
    <property type="match status" value="3"/>
</dbReference>
<dbReference type="Gene3D" id="1.25.40.20">
    <property type="entry name" value="Ankyrin repeat-containing domain"/>
    <property type="match status" value="4"/>
</dbReference>
<keyword evidence="1" id="KW-0040">ANK repeat</keyword>
<evidence type="ECO:0000313" key="4">
    <source>
        <dbReference type="EMBL" id="CAA6814671.1"/>
    </source>
</evidence>
<dbReference type="Pfam" id="PF12796">
    <property type="entry name" value="Ank_2"/>
    <property type="match status" value="2"/>
</dbReference>
<sequence>MSKENIFIGFNNCHSVLLTAVLLFSSTVLSANASPSLADAKAQASVWQGEVARVSGSGNAAAIANARTELRNWEAIVNNLVAQEKERALMEEAKKNAGKAEQLAISKKINVPAGLQGQKRTLFILRQAQRMEEQEKTARERAEVEQLKGQLRAAVGSGDYNRAKGLVNQGAKADIESIQLAVNGGFTGIAYLLIKSNPKLLPVDVRRVLGKSLLNASQTGDSDKIANLIKLGADVNFSEGAITPLTVAAKAGHMNAVNALIAQGARRDPTVMGQLLLQAVKRGDQNRVGSLLRMGASANYAEQGATALSIALDAGNYGLVTILINGGATADPRLLGQALFRAAGQGSVDKVNLLLKIGANVNYVNGGKTPLTIALERSNMEMANALIRAGGDEPSGQFGKKLFDAALEGDMAWVSVLSRIDKYRDYQNFQRETPLHAAASRGHSAAVSVLLAAGANPNALTIKNWSPAHHAARFGHKLSLIQILKGGGDVYAVNSDGNDAYKLSAIAMRNPEIALDNAGILEYIRTWQQYHPRGSAVASNQ</sequence>
<feature type="signal peptide" evidence="3">
    <location>
        <begin position="1"/>
        <end position="33"/>
    </location>
</feature>
<feature type="repeat" description="ANK" evidence="1">
    <location>
        <begin position="366"/>
        <end position="392"/>
    </location>
</feature>
<keyword evidence="2" id="KW-0175">Coiled coil</keyword>
<dbReference type="InterPro" id="IPR051616">
    <property type="entry name" value="Cul2-RING_E3_ligase_SR"/>
</dbReference>